<evidence type="ECO:0000313" key="3">
    <source>
        <dbReference type="Proteomes" id="UP001328107"/>
    </source>
</evidence>
<dbReference type="EMBL" id="BTRK01000003">
    <property type="protein sequence ID" value="GMR43145.1"/>
    <property type="molecule type" value="Genomic_DNA"/>
</dbReference>
<sequence length="328" mass="37427">MPRGIPKAKSALSEEQKAAEERRVAEKFRKELAALPDRDVLVKDLSEMLEDERRISDNERINIIVEYACLGQDPKPEKYVGRPRYIKAIRHGRTRLAKRSARRDDVPPPEEKMFVYDDEVARVLHSSVYSSLRVPGAEDKPRVAKDEEMDEDEHVKEHSRDSGCPVSPADKDDKKEGSSSRGSVEKENRKRRSPDALAEDANSHSGTSHFIVRGNTPLTVIHKLLERKRQIHADLRLELIDASGKEILSDEYMNRTVAYLANERKWTRNRPLRILYTITRFTESEDIPVLDVQERCDAKEESKESAAVPVASSPTAPSPQQLQQLQQM</sequence>
<evidence type="ECO:0000256" key="1">
    <source>
        <dbReference type="SAM" id="MobiDB-lite"/>
    </source>
</evidence>
<dbReference type="Gene3D" id="3.10.20.90">
    <property type="entry name" value="Phosphatidylinositol 3-kinase Catalytic Subunit, Chain A, domain 1"/>
    <property type="match status" value="1"/>
</dbReference>
<dbReference type="Proteomes" id="UP001328107">
    <property type="component" value="Unassembled WGS sequence"/>
</dbReference>
<feature type="non-terminal residue" evidence="2">
    <location>
        <position position="328"/>
    </location>
</feature>
<proteinExistence type="predicted"/>
<keyword evidence="3" id="KW-1185">Reference proteome</keyword>
<accession>A0AAN5CET1</accession>
<gene>
    <name evidence="2" type="ORF">PMAYCL1PPCAC_13340</name>
</gene>
<feature type="compositionally biased region" description="Basic and acidic residues" evidence="1">
    <location>
        <begin position="295"/>
        <end position="304"/>
    </location>
</feature>
<reference evidence="3" key="1">
    <citation type="submission" date="2022-10" db="EMBL/GenBank/DDBJ databases">
        <title>Genome assembly of Pristionchus species.</title>
        <authorList>
            <person name="Yoshida K."/>
            <person name="Sommer R.J."/>
        </authorList>
    </citation>
    <scope>NUCLEOTIDE SEQUENCE [LARGE SCALE GENOMIC DNA]</scope>
    <source>
        <strain evidence="3">RS5460</strain>
    </source>
</reference>
<protein>
    <submittedName>
        <fullName evidence="2">Uncharacterized protein</fullName>
    </submittedName>
</protein>
<feature type="compositionally biased region" description="Basic and acidic residues" evidence="1">
    <location>
        <begin position="169"/>
        <end position="188"/>
    </location>
</feature>
<feature type="compositionally biased region" description="Basic and acidic residues" evidence="1">
    <location>
        <begin position="136"/>
        <end position="146"/>
    </location>
</feature>
<evidence type="ECO:0000313" key="2">
    <source>
        <dbReference type="EMBL" id="GMR43145.1"/>
    </source>
</evidence>
<organism evidence="2 3">
    <name type="scientific">Pristionchus mayeri</name>
    <dbReference type="NCBI Taxonomy" id="1317129"/>
    <lineage>
        <taxon>Eukaryota</taxon>
        <taxon>Metazoa</taxon>
        <taxon>Ecdysozoa</taxon>
        <taxon>Nematoda</taxon>
        <taxon>Chromadorea</taxon>
        <taxon>Rhabditida</taxon>
        <taxon>Rhabditina</taxon>
        <taxon>Diplogasteromorpha</taxon>
        <taxon>Diplogasteroidea</taxon>
        <taxon>Neodiplogasteridae</taxon>
        <taxon>Pristionchus</taxon>
    </lineage>
</organism>
<feature type="region of interest" description="Disordered" evidence="1">
    <location>
        <begin position="135"/>
        <end position="211"/>
    </location>
</feature>
<name>A0AAN5CET1_9BILA</name>
<comment type="caution">
    <text evidence="2">The sequence shown here is derived from an EMBL/GenBank/DDBJ whole genome shotgun (WGS) entry which is preliminary data.</text>
</comment>
<feature type="compositionally biased region" description="Low complexity" evidence="1">
    <location>
        <begin position="305"/>
        <end position="328"/>
    </location>
</feature>
<dbReference type="AlphaFoldDB" id="A0AAN5CET1"/>
<feature type="region of interest" description="Disordered" evidence="1">
    <location>
        <begin position="295"/>
        <end position="328"/>
    </location>
</feature>